<keyword evidence="3" id="KW-1185">Reference proteome</keyword>
<evidence type="ECO:0000313" key="3">
    <source>
        <dbReference type="Proteomes" id="UP001175228"/>
    </source>
</evidence>
<feature type="region of interest" description="Disordered" evidence="1">
    <location>
        <begin position="146"/>
        <end position="229"/>
    </location>
</feature>
<feature type="compositionally biased region" description="Basic residues" evidence="1">
    <location>
        <begin position="168"/>
        <end position="177"/>
    </location>
</feature>
<comment type="caution">
    <text evidence="2">The sequence shown here is derived from an EMBL/GenBank/DDBJ whole genome shotgun (WGS) entry which is preliminary data.</text>
</comment>
<feature type="compositionally biased region" description="Basic and acidic residues" evidence="1">
    <location>
        <begin position="178"/>
        <end position="189"/>
    </location>
</feature>
<feature type="compositionally biased region" description="Basic residues" evidence="1">
    <location>
        <begin position="151"/>
        <end position="160"/>
    </location>
</feature>
<feature type="compositionally biased region" description="Basic and acidic residues" evidence="1">
    <location>
        <begin position="217"/>
        <end position="229"/>
    </location>
</feature>
<reference evidence="2" key="1">
    <citation type="submission" date="2023-06" db="EMBL/GenBank/DDBJ databases">
        <authorList>
            <consortium name="Lawrence Berkeley National Laboratory"/>
            <person name="Ahrendt S."/>
            <person name="Sahu N."/>
            <person name="Indic B."/>
            <person name="Wong-Bajracharya J."/>
            <person name="Merenyi Z."/>
            <person name="Ke H.-M."/>
            <person name="Monk M."/>
            <person name="Kocsube S."/>
            <person name="Drula E."/>
            <person name="Lipzen A."/>
            <person name="Balint B."/>
            <person name="Henrissat B."/>
            <person name="Andreopoulos B."/>
            <person name="Martin F.M."/>
            <person name="Harder C.B."/>
            <person name="Rigling D."/>
            <person name="Ford K.L."/>
            <person name="Foster G.D."/>
            <person name="Pangilinan J."/>
            <person name="Papanicolaou A."/>
            <person name="Barry K."/>
            <person name="LaButti K."/>
            <person name="Viragh M."/>
            <person name="Koriabine M."/>
            <person name="Yan M."/>
            <person name="Riley R."/>
            <person name="Champramary S."/>
            <person name="Plett K.L."/>
            <person name="Tsai I.J."/>
            <person name="Slot J."/>
            <person name="Sipos G."/>
            <person name="Plett J."/>
            <person name="Nagy L.G."/>
            <person name="Grigoriev I.V."/>
        </authorList>
    </citation>
    <scope>NUCLEOTIDE SEQUENCE</scope>
    <source>
        <strain evidence="2">HWK02</strain>
    </source>
</reference>
<name>A0AA39V2Z3_9AGAR</name>
<dbReference type="AlphaFoldDB" id="A0AA39V2Z3"/>
<proteinExistence type="predicted"/>
<dbReference type="Proteomes" id="UP001175228">
    <property type="component" value="Unassembled WGS sequence"/>
</dbReference>
<protein>
    <submittedName>
        <fullName evidence="2">Uncharacterized protein</fullName>
    </submittedName>
</protein>
<dbReference type="EMBL" id="JAUEPU010000004">
    <property type="protein sequence ID" value="KAK0503490.1"/>
    <property type="molecule type" value="Genomic_DNA"/>
</dbReference>
<gene>
    <name evidence="2" type="ORF">EDD18DRAFT_1100322</name>
</gene>
<evidence type="ECO:0000256" key="1">
    <source>
        <dbReference type="SAM" id="MobiDB-lite"/>
    </source>
</evidence>
<accession>A0AA39V2Z3</accession>
<organism evidence="2 3">
    <name type="scientific">Armillaria luteobubalina</name>
    <dbReference type="NCBI Taxonomy" id="153913"/>
    <lineage>
        <taxon>Eukaryota</taxon>
        <taxon>Fungi</taxon>
        <taxon>Dikarya</taxon>
        <taxon>Basidiomycota</taxon>
        <taxon>Agaricomycotina</taxon>
        <taxon>Agaricomycetes</taxon>
        <taxon>Agaricomycetidae</taxon>
        <taxon>Agaricales</taxon>
        <taxon>Marasmiineae</taxon>
        <taxon>Physalacriaceae</taxon>
        <taxon>Armillaria</taxon>
    </lineage>
</organism>
<evidence type="ECO:0000313" key="2">
    <source>
        <dbReference type="EMBL" id="KAK0503490.1"/>
    </source>
</evidence>
<sequence>MLEQFISQCFYDEIVSTALHDFPDRHDPYVEPLPTRKCPCCVHLTVDDDDDEEPTSQDEFPLLNISLSQSAVPLPSDPVHVPIFSTLSSVPEHLSMSTAATPIITTSDSESPLLRCPAAEVVNTLHISSQLSSLNHRKELVLSIQNNAQKSHTRPTNKIKSHSEFCGKKKVKGKKRARDTSGTEEDNGRRQTKRKKGKGSNGAGNGSVLRQTQSGHVTDRIPRDSHGTRSLERRVLEDITNKVLHAVT</sequence>